<dbReference type="SUPFAM" id="SSF51735">
    <property type="entry name" value="NAD(P)-binding Rossmann-fold domains"/>
    <property type="match status" value="1"/>
</dbReference>
<evidence type="ECO:0000313" key="5">
    <source>
        <dbReference type="EMBL" id="TWU60960.1"/>
    </source>
</evidence>
<dbReference type="InterPro" id="IPR008927">
    <property type="entry name" value="6-PGluconate_DH-like_C_sf"/>
</dbReference>
<evidence type="ECO:0000313" key="6">
    <source>
        <dbReference type="Proteomes" id="UP000316476"/>
    </source>
</evidence>
<evidence type="ECO:0000256" key="1">
    <source>
        <dbReference type="ARBA" id="ARBA00023002"/>
    </source>
</evidence>
<evidence type="ECO:0000256" key="2">
    <source>
        <dbReference type="PIRSR" id="PIRSR000105-1"/>
    </source>
</evidence>
<gene>
    <name evidence="5" type="primary">mmgB</name>
    <name evidence="5" type="ORF">V7x_52710</name>
</gene>
<reference evidence="5 6" key="1">
    <citation type="submission" date="2019-02" db="EMBL/GenBank/DDBJ databases">
        <title>Deep-cultivation of Planctomycetes and their phenomic and genomic characterization uncovers novel biology.</title>
        <authorList>
            <person name="Wiegand S."/>
            <person name="Jogler M."/>
            <person name="Boedeker C."/>
            <person name="Pinto D."/>
            <person name="Vollmers J."/>
            <person name="Rivas-Marin E."/>
            <person name="Kohn T."/>
            <person name="Peeters S.H."/>
            <person name="Heuer A."/>
            <person name="Rast P."/>
            <person name="Oberbeckmann S."/>
            <person name="Bunk B."/>
            <person name="Jeske O."/>
            <person name="Meyerdierks A."/>
            <person name="Storesund J.E."/>
            <person name="Kallscheuer N."/>
            <person name="Luecker S."/>
            <person name="Lage O.M."/>
            <person name="Pohl T."/>
            <person name="Merkel B.J."/>
            <person name="Hornburger P."/>
            <person name="Mueller R.-W."/>
            <person name="Bruemmer F."/>
            <person name="Labrenz M."/>
            <person name="Spormann A.M."/>
            <person name="Op Den Camp H."/>
            <person name="Overmann J."/>
            <person name="Amann R."/>
            <person name="Jetten M.S.M."/>
            <person name="Mascher T."/>
            <person name="Medema M.H."/>
            <person name="Devos D.P."/>
            <person name="Kaster A.-K."/>
            <person name="Ovreas L."/>
            <person name="Rohde M."/>
            <person name="Galperin M.Y."/>
            <person name="Jogler C."/>
        </authorList>
    </citation>
    <scope>NUCLEOTIDE SEQUENCE [LARGE SCALE GENOMIC DNA]</scope>
    <source>
        <strain evidence="5 6">V7</strain>
    </source>
</reference>
<dbReference type="InterPro" id="IPR013328">
    <property type="entry name" value="6PGD_dom2"/>
</dbReference>
<dbReference type="RefSeq" id="WP_146416311.1">
    <property type="nucleotide sequence ID" value="NZ_SJPZ01000003.1"/>
</dbReference>
<dbReference type="InterPro" id="IPR022694">
    <property type="entry name" value="3-OHacyl-CoA_DH"/>
</dbReference>
<dbReference type="GO" id="GO:0070403">
    <property type="term" value="F:NAD+ binding"/>
    <property type="evidence" value="ECO:0007669"/>
    <property type="project" value="InterPro"/>
</dbReference>
<dbReference type="InterPro" id="IPR006108">
    <property type="entry name" value="3HC_DH_C"/>
</dbReference>
<dbReference type="SUPFAM" id="SSF48179">
    <property type="entry name" value="6-phosphogluconate dehydrogenase C-terminal domain-like"/>
    <property type="match status" value="1"/>
</dbReference>
<dbReference type="Gene3D" id="3.40.50.720">
    <property type="entry name" value="NAD(P)-binding Rossmann-like Domain"/>
    <property type="match status" value="1"/>
</dbReference>
<dbReference type="OrthoDB" id="9771883at2"/>
<evidence type="ECO:0000259" key="3">
    <source>
        <dbReference type="Pfam" id="PF00725"/>
    </source>
</evidence>
<evidence type="ECO:0000259" key="4">
    <source>
        <dbReference type="Pfam" id="PF02737"/>
    </source>
</evidence>
<dbReference type="GO" id="GO:0006635">
    <property type="term" value="P:fatty acid beta-oxidation"/>
    <property type="evidence" value="ECO:0007669"/>
    <property type="project" value="TreeGrafter"/>
</dbReference>
<protein>
    <submittedName>
        <fullName evidence="5">Putative 3-hydroxybutyryl-CoA dehydrogenase</fullName>
        <ecNumber evidence="5">1.1.1.157</ecNumber>
    </submittedName>
</protein>
<dbReference type="PANTHER" id="PTHR48075:SF5">
    <property type="entry name" value="3-HYDROXYBUTYRYL-COA DEHYDROGENASE"/>
    <property type="match status" value="1"/>
</dbReference>
<dbReference type="InterPro" id="IPR036291">
    <property type="entry name" value="NAD(P)-bd_dom_sf"/>
</dbReference>
<dbReference type="PANTHER" id="PTHR48075">
    <property type="entry name" value="3-HYDROXYACYL-COA DEHYDROGENASE FAMILY PROTEIN"/>
    <property type="match status" value="1"/>
</dbReference>
<feature type="domain" description="3-hydroxyacyl-CoA dehydrogenase C-terminal" evidence="3">
    <location>
        <begin position="186"/>
        <end position="284"/>
    </location>
</feature>
<dbReference type="Gene3D" id="1.10.1040.10">
    <property type="entry name" value="N-(1-d-carboxylethyl)-l-norvaline Dehydrogenase, domain 2"/>
    <property type="match status" value="1"/>
</dbReference>
<dbReference type="GO" id="GO:0008691">
    <property type="term" value="F:3-hydroxybutyryl-CoA dehydrogenase activity"/>
    <property type="evidence" value="ECO:0007669"/>
    <property type="project" value="UniProtKB-EC"/>
</dbReference>
<dbReference type="Proteomes" id="UP000316476">
    <property type="component" value="Unassembled WGS sequence"/>
</dbReference>
<feature type="domain" description="3-hydroxyacyl-CoA dehydrogenase NAD binding" evidence="4">
    <location>
        <begin position="8"/>
        <end position="184"/>
    </location>
</feature>
<dbReference type="EMBL" id="SJPZ01000003">
    <property type="protein sequence ID" value="TWU60960.1"/>
    <property type="molecule type" value="Genomic_DNA"/>
</dbReference>
<feature type="site" description="Important for catalytic activity" evidence="2">
    <location>
        <position position="140"/>
    </location>
</feature>
<name>A0A5C6FJG3_9PLAN</name>
<dbReference type="AlphaFoldDB" id="A0A5C6FJG3"/>
<keyword evidence="1 5" id="KW-0560">Oxidoreductase</keyword>
<comment type="caution">
    <text evidence="5">The sequence shown here is derived from an EMBL/GenBank/DDBJ whole genome shotgun (WGS) entry which is preliminary data.</text>
</comment>
<dbReference type="Pfam" id="PF02737">
    <property type="entry name" value="3HCDH_N"/>
    <property type="match status" value="1"/>
</dbReference>
<dbReference type="InterPro" id="IPR006176">
    <property type="entry name" value="3-OHacyl-CoA_DH_NAD-bd"/>
</dbReference>
<proteinExistence type="predicted"/>
<dbReference type="Pfam" id="PF00725">
    <property type="entry name" value="3HCDH"/>
    <property type="match status" value="1"/>
</dbReference>
<organism evidence="5 6">
    <name type="scientific">Crateriforma conspicua</name>
    <dbReference type="NCBI Taxonomy" id="2527996"/>
    <lineage>
        <taxon>Bacteria</taxon>
        <taxon>Pseudomonadati</taxon>
        <taxon>Planctomycetota</taxon>
        <taxon>Planctomycetia</taxon>
        <taxon>Planctomycetales</taxon>
        <taxon>Planctomycetaceae</taxon>
        <taxon>Crateriforma</taxon>
    </lineage>
</organism>
<accession>A0A5C6FJG3</accession>
<sequence length="313" mass="34979">MNLDDIQTIAIAGIGQMGTACAVAFRRAGYRVLLWGRNAEKLAAVQPTLQQMDQWCDQNSDDPVVSGGRIVCQDDVAILDREADVVLDCVVEVMDDKVDVLQKFSSAARRDVLFLSATSALSVTEMAARANVTELLVGAHFWNPPHLIPVVEMVRGADTPESKVQLACDLMQRIGKIPIVCKDVPGFVGNRLLHAMWREALHMIDEQVCSPEDIDRITRLTFALRLPLLGPIENMDYVGLDATERLQRFMAPRLCSQTTPARCLTEKTRSGDLGVKSGKGFYDWSERDIDQVIRKRDQQVVQQLKWLKEMGEL</sequence>
<dbReference type="PIRSF" id="PIRSF000105">
    <property type="entry name" value="HCDH"/>
    <property type="match status" value="1"/>
</dbReference>
<dbReference type="EC" id="1.1.1.157" evidence="5"/>